<proteinExistence type="predicted"/>
<dbReference type="InterPro" id="IPR024294">
    <property type="entry name" value="DUF3810"/>
</dbReference>
<accession>A0A246G789</accession>
<dbReference type="EMBL" id="MTCY01000085">
    <property type="protein sequence ID" value="OWP74219.1"/>
    <property type="molecule type" value="Genomic_DNA"/>
</dbReference>
<sequence length="360" mass="42747">MKLLKINKIQYHKNSLFLVFFIAQILLLQILSKFPATIEKYYSNGCYPIISNLNRIIFGWLPFSIGDVFYALILFYIFFWFLKNQKDSWINKGRTIFRSFVIAYFLFHLLWALNYYRVPLYEKMNLKTDYTEKELIDFTKKLINKSNQLQLKLTHNRNLKVINPYITNEIFQLAPLGYVNLNKKHSFFIYKNPSIKKSLFSYPLTYMGFGGYLNPFTNEAQINSNPPNYNLPTIVCHEMAHQMGYSSESECNFIGFLASINNTDLYFQYAGYTYALRYCLSNINSKNETQLKSILQTINPGVLKNFQESEDFWLTHESIINKGFEFFYDHFLKLNQQKEGMQSYSKFIDLLINYKDKEIF</sequence>
<keyword evidence="1" id="KW-1133">Transmembrane helix</keyword>
<protein>
    <submittedName>
        <fullName evidence="2">Amino acid permease</fullName>
    </submittedName>
</protein>
<reference evidence="2 3" key="1">
    <citation type="journal article" date="2017" name="Infect. Genet. Evol.">
        <title>Comparative genome analysis of fish pathogen Flavobacterium columnare reveals extensive sequence diversity within the species.</title>
        <authorList>
            <person name="Kayansamruaj P."/>
            <person name="Dong H.T."/>
            <person name="Hirono I."/>
            <person name="Kondo H."/>
            <person name="Senapin S."/>
            <person name="Rodkhum C."/>
        </authorList>
    </citation>
    <scope>NUCLEOTIDE SEQUENCE [LARGE SCALE GENOMIC DNA]</scope>
    <source>
        <strain evidence="2 3">1214</strain>
    </source>
</reference>
<evidence type="ECO:0000313" key="3">
    <source>
        <dbReference type="Proteomes" id="UP000198034"/>
    </source>
</evidence>
<dbReference type="AlphaFoldDB" id="A0A246G789"/>
<dbReference type="Pfam" id="PF12725">
    <property type="entry name" value="DUF3810"/>
    <property type="match status" value="1"/>
</dbReference>
<evidence type="ECO:0000256" key="1">
    <source>
        <dbReference type="SAM" id="Phobius"/>
    </source>
</evidence>
<gene>
    <name evidence="2" type="ORF">BWK62_14800</name>
</gene>
<keyword evidence="1" id="KW-0812">Transmembrane</keyword>
<dbReference type="Proteomes" id="UP000198034">
    <property type="component" value="Unassembled WGS sequence"/>
</dbReference>
<comment type="caution">
    <text evidence="2">The sequence shown here is derived from an EMBL/GenBank/DDBJ whole genome shotgun (WGS) entry which is preliminary data.</text>
</comment>
<evidence type="ECO:0000313" key="2">
    <source>
        <dbReference type="EMBL" id="OWP74219.1"/>
    </source>
</evidence>
<keyword evidence="1" id="KW-0472">Membrane</keyword>
<name>A0A246G789_9FLAO</name>
<feature type="transmembrane region" description="Helical" evidence="1">
    <location>
        <begin position="56"/>
        <end position="83"/>
    </location>
</feature>
<organism evidence="2 3">
    <name type="scientific">Flavobacterium columnare</name>
    <dbReference type="NCBI Taxonomy" id="996"/>
    <lineage>
        <taxon>Bacteria</taxon>
        <taxon>Pseudomonadati</taxon>
        <taxon>Bacteroidota</taxon>
        <taxon>Flavobacteriia</taxon>
        <taxon>Flavobacteriales</taxon>
        <taxon>Flavobacteriaceae</taxon>
        <taxon>Flavobacterium</taxon>
    </lineage>
</organism>
<feature type="transmembrane region" description="Helical" evidence="1">
    <location>
        <begin position="95"/>
        <end position="116"/>
    </location>
</feature>